<protein>
    <recommendedName>
        <fullName evidence="4">DUF1501 domain-containing protein</fullName>
    </recommendedName>
</protein>
<sequence>MPDINRRKFLLASAGAAGLAAAAGAAVTLPQMFDRAQEQPLPPDTGILVILTLYGGNDGLNTVIPYTDGAYYDARPDLAFAPSTALDLDGAVGLNPALTGLAAAWQTDNLAIIRGVGYPRQDRSHFRSMDIWQTASPDDPTATGWIGRWLDTTGDDPLRAVNIGTVLPPLAIGERHTAAGLSATIPRMPTDVSAVLDAMSAPDPMDTPAMAAVRADYRDYRVTDDTFRTFTDRPLPQSAATDLGRQLADDLELVAQCVRAGVPTKVYMVSLGGFDTHANERNDQQRLLTALNDALTPFLKQMRNNAYGRRVVTMIYSEFGRRVAANATQGTDHGTSGPVLVVGEPVRGGFYGEAPSLTDLQDGDLKTTTDFRDVYHELLDKTLGTDPEPSVGPGRGNIGFL</sequence>
<evidence type="ECO:0000313" key="2">
    <source>
        <dbReference type="EMBL" id="ORA05618.1"/>
    </source>
</evidence>
<reference evidence="2 3" key="1">
    <citation type="submission" date="2017-02" db="EMBL/GenBank/DDBJ databases">
        <title>The new phylogeny of genus Mycobacterium.</title>
        <authorList>
            <person name="Tortoli E."/>
            <person name="Trovato A."/>
            <person name="Cirillo D.M."/>
        </authorList>
    </citation>
    <scope>NUCLEOTIDE SEQUENCE [LARGE SCALE GENOMIC DNA]</scope>
    <source>
        <strain evidence="2 3">DSM 45578</strain>
    </source>
</reference>
<proteinExistence type="predicted"/>
<dbReference type="OrthoDB" id="9779968at2"/>
<dbReference type="RefSeq" id="WP_083056714.1">
    <property type="nucleotide sequence ID" value="NZ_JACKVM010000014.1"/>
</dbReference>
<comment type="caution">
    <text evidence="2">The sequence shown here is derived from an EMBL/GenBank/DDBJ whole genome shotgun (WGS) entry which is preliminary data.</text>
</comment>
<dbReference type="InterPro" id="IPR010869">
    <property type="entry name" value="DUF1501"/>
</dbReference>
<dbReference type="STRING" id="564198.BST17_07475"/>
<keyword evidence="3" id="KW-1185">Reference proteome</keyword>
<feature type="chain" id="PRO_5012868540" description="DUF1501 domain-containing protein" evidence="1">
    <location>
        <begin position="26"/>
        <end position="401"/>
    </location>
</feature>
<dbReference type="PANTHER" id="PTHR43737">
    <property type="entry name" value="BLL7424 PROTEIN"/>
    <property type="match status" value="1"/>
</dbReference>
<evidence type="ECO:0000256" key="1">
    <source>
        <dbReference type="SAM" id="SignalP"/>
    </source>
</evidence>
<evidence type="ECO:0000313" key="3">
    <source>
        <dbReference type="Proteomes" id="UP000192366"/>
    </source>
</evidence>
<keyword evidence="1" id="KW-0732">Signal</keyword>
<name>A0A1W9YZX3_MYCBA</name>
<organism evidence="2 3">
    <name type="scientific">Mycolicibacterium bacteremicum</name>
    <name type="common">Mycobacterium bacteremicum</name>
    <dbReference type="NCBI Taxonomy" id="564198"/>
    <lineage>
        <taxon>Bacteria</taxon>
        <taxon>Bacillati</taxon>
        <taxon>Actinomycetota</taxon>
        <taxon>Actinomycetes</taxon>
        <taxon>Mycobacteriales</taxon>
        <taxon>Mycobacteriaceae</taxon>
        <taxon>Mycolicibacterium</taxon>
    </lineage>
</organism>
<dbReference type="AlphaFoldDB" id="A0A1W9YZX3"/>
<feature type="signal peptide" evidence="1">
    <location>
        <begin position="1"/>
        <end position="25"/>
    </location>
</feature>
<dbReference type="PANTHER" id="PTHR43737:SF1">
    <property type="entry name" value="DUF1501 DOMAIN-CONTAINING PROTEIN"/>
    <property type="match status" value="1"/>
</dbReference>
<accession>A0A1W9YZX3</accession>
<evidence type="ECO:0008006" key="4">
    <source>
        <dbReference type="Google" id="ProtNLM"/>
    </source>
</evidence>
<dbReference type="Pfam" id="PF07394">
    <property type="entry name" value="DUF1501"/>
    <property type="match status" value="1"/>
</dbReference>
<gene>
    <name evidence="2" type="ORF">BST17_07475</name>
</gene>
<dbReference type="EMBL" id="MVHJ01000005">
    <property type="protein sequence ID" value="ORA05618.1"/>
    <property type="molecule type" value="Genomic_DNA"/>
</dbReference>
<dbReference type="PROSITE" id="PS51318">
    <property type="entry name" value="TAT"/>
    <property type="match status" value="1"/>
</dbReference>
<dbReference type="Proteomes" id="UP000192366">
    <property type="component" value="Unassembled WGS sequence"/>
</dbReference>
<dbReference type="InterPro" id="IPR006311">
    <property type="entry name" value="TAT_signal"/>
</dbReference>